<dbReference type="RefSeq" id="WP_279927957.1">
    <property type="nucleotide sequence ID" value="NZ_JARWBG010000012.1"/>
</dbReference>
<proteinExistence type="predicted"/>
<comment type="caution">
    <text evidence="2">The sequence shown here is derived from an EMBL/GenBank/DDBJ whole genome shotgun (WGS) entry which is preliminary data.</text>
</comment>
<sequence>MARPSLSVYAQEQCGLRAAPGKGGRNTSSTARRLVPDDPPGGVGLARR</sequence>
<name>A0ABT6HLZ4_9ACTN</name>
<evidence type="ECO:0000256" key="1">
    <source>
        <dbReference type="SAM" id="MobiDB-lite"/>
    </source>
</evidence>
<dbReference type="Proteomes" id="UP001223144">
    <property type="component" value="Unassembled WGS sequence"/>
</dbReference>
<evidence type="ECO:0000313" key="2">
    <source>
        <dbReference type="EMBL" id="MDH2389630.1"/>
    </source>
</evidence>
<reference evidence="2 3" key="1">
    <citation type="submission" date="2023-04" db="EMBL/GenBank/DDBJ databases">
        <title>Streptomyces chengmaiensis sp. nov. isolated from the stem of mangrove plant in Hainan.</title>
        <authorList>
            <person name="Huang X."/>
            <person name="Zhou S."/>
            <person name="Chu X."/>
            <person name="Xie Y."/>
            <person name="Lin Y."/>
        </authorList>
    </citation>
    <scope>NUCLEOTIDE SEQUENCE [LARGE SCALE GENOMIC DNA]</scope>
    <source>
        <strain evidence="2 3">HNM0663</strain>
    </source>
</reference>
<protein>
    <submittedName>
        <fullName evidence="2">Uncharacterized protein</fullName>
    </submittedName>
</protein>
<keyword evidence="3" id="KW-1185">Reference proteome</keyword>
<accession>A0ABT6HLZ4</accession>
<organism evidence="2 3">
    <name type="scientific">Streptomyces chengmaiensis</name>
    <dbReference type="NCBI Taxonomy" id="3040919"/>
    <lineage>
        <taxon>Bacteria</taxon>
        <taxon>Bacillati</taxon>
        <taxon>Actinomycetota</taxon>
        <taxon>Actinomycetes</taxon>
        <taxon>Kitasatosporales</taxon>
        <taxon>Streptomycetaceae</taxon>
        <taxon>Streptomyces</taxon>
    </lineage>
</organism>
<feature type="region of interest" description="Disordered" evidence="1">
    <location>
        <begin position="16"/>
        <end position="48"/>
    </location>
</feature>
<gene>
    <name evidence="2" type="ORF">QCN29_12665</name>
</gene>
<dbReference type="EMBL" id="JARWBG010000012">
    <property type="protein sequence ID" value="MDH2389630.1"/>
    <property type="molecule type" value="Genomic_DNA"/>
</dbReference>
<evidence type="ECO:0000313" key="3">
    <source>
        <dbReference type="Proteomes" id="UP001223144"/>
    </source>
</evidence>